<accession>A0A1I7WJ55</accession>
<feature type="region of interest" description="Disordered" evidence="1">
    <location>
        <begin position="24"/>
        <end position="51"/>
    </location>
</feature>
<protein>
    <submittedName>
        <fullName evidence="3">Fork-head domain-containing protein</fullName>
    </submittedName>
</protein>
<dbReference type="WBParaSite" id="Hba_05035">
    <property type="protein sequence ID" value="Hba_05035"/>
    <property type="gene ID" value="Hba_05035"/>
</dbReference>
<feature type="region of interest" description="Disordered" evidence="1">
    <location>
        <begin position="135"/>
        <end position="159"/>
    </location>
</feature>
<proteinExistence type="predicted"/>
<evidence type="ECO:0000256" key="1">
    <source>
        <dbReference type="SAM" id="MobiDB-lite"/>
    </source>
</evidence>
<evidence type="ECO:0000313" key="3">
    <source>
        <dbReference type="WBParaSite" id="Hba_05035"/>
    </source>
</evidence>
<evidence type="ECO:0000313" key="2">
    <source>
        <dbReference type="Proteomes" id="UP000095283"/>
    </source>
</evidence>
<dbReference type="Proteomes" id="UP000095283">
    <property type="component" value="Unplaced"/>
</dbReference>
<dbReference type="AlphaFoldDB" id="A0A1I7WJ55"/>
<sequence length="294" mass="32010">MVSVHSPFDAYSFIPSEGDNLFMPSIEDMSRKGPDSGLGSEASPISYNHASPDRSTLPLDVDTFELFAKKKEKEDDEDSGFRSRVNSGNERIKGFSCAQHLQNEIILVNTAHISGAINISNEYQIILVTQSCSPGSSSAFSSDGGSPKRKMSGSEGGESAASNYSLGGYGTGPTYGQQLFHPFDQAVGGDDGSLNFAVPEDEIMKFLVTSFSTMLRPDVPLSGGIAVAMRANYPIHKICKDLYVEQSRSPNFINNDFMSFDPLEWKESHNVDYAFPYEKSQEKQISLSSSSSLS</sequence>
<keyword evidence="2" id="KW-1185">Reference proteome</keyword>
<name>A0A1I7WJ55_HETBA</name>
<feature type="compositionally biased region" description="Low complexity" evidence="1">
    <location>
        <begin position="135"/>
        <end position="145"/>
    </location>
</feature>
<organism evidence="2 3">
    <name type="scientific">Heterorhabditis bacteriophora</name>
    <name type="common">Entomopathogenic nematode worm</name>
    <dbReference type="NCBI Taxonomy" id="37862"/>
    <lineage>
        <taxon>Eukaryota</taxon>
        <taxon>Metazoa</taxon>
        <taxon>Ecdysozoa</taxon>
        <taxon>Nematoda</taxon>
        <taxon>Chromadorea</taxon>
        <taxon>Rhabditida</taxon>
        <taxon>Rhabditina</taxon>
        <taxon>Rhabditomorpha</taxon>
        <taxon>Strongyloidea</taxon>
        <taxon>Heterorhabditidae</taxon>
        <taxon>Heterorhabditis</taxon>
    </lineage>
</organism>
<reference evidence="3" key="1">
    <citation type="submission" date="2016-11" db="UniProtKB">
        <authorList>
            <consortium name="WormBaseParasite"/>
        </authorList>
    </citation>
    <scope>IDENTIFICATION</scope>
</reference>